<feature type="compositionally biased region" description="Polar residues" evidence="5">
    <location>
        <begin position="167"/>
        <end position="182"/>
    </location>
</feature>
<keyword evidence="7" id="KW-0732">Signal</keyword>
<dbReference type="InParanoid" id="A0A1S3I8T4"/>
<dbReference type="GO" id="GO:0016020">
    <property type="term" value="C:membrane"/>
    <property type="evidence" value="ECO:0007669"/>
    <property type="project" value="UniProtKB-SubCell"/>
</dbReference>
<evidence type="ECO:0000256" key="5">
    <source>
        <dbReference type="SAM" id="MobiDB-lite"/>
    </source>
</evidence>
<evidence type="ECO:0000256" key="6">
    <source>
        <dbReference type="SAM" id="Phobius"/>
    </source>
</evidence>
<feature type="compositionally biased region" description="Pro residues" evidence="5">
    <location>
        <begin position="148"/>
        <end position="158"/>
    </location>
</feature>
<feature type="region of interest" description="Disordered" evidence="5">
    <location>
        <begin position="108"/>
        <end position="184"/>
    </location>
</feature>
<keyword evidence="3 6" id="KW-1133">Transmembrane helix</keyword>
<keyword evidence="4 6" id="KW-0472">Membrane</keyword>
<dbReference type="PANTHER" id="PTHR15549">
    <property type="entry name" value="PAIRED IMMUNOGLOBULIN-LIKE TYPE 2 RECEPTOR"/>
    <property type="match status" value="1"/>
</dbReference>
<dbReference type="InterPro" id="IPR051694">
    <property type="entry name" value="Immunoregulatory_rcpt-like"/>
</dbReference>
<feature type="compositionally biased region" description="Basic residues" evidence="5">
    <location>
        <begin position="395"/>
        <end position="406"/>
    </location>
</feature>
<evidence type="ECO:0000256" key="1">
    <source>
        <dbReference type="ARBA" id="ARBA00004167"/>
    </source>
</evidence>
<dbReference type="PROSITE" id="PS50940">
    <property type="entry name" value="CHIT_BIND_II"/>
    <property type="match status" value="1"/>
</dbReference>
<evidence type="ECO:0000256" key="3">
    <source>
        <dbReference type="ARBA" id="ARBA00022989"/>
    </source>
</evidence>
<evidence type="ECO:0000313" key="9">
    <source>
        <dbReference type="Proteomes" id="UP000085678"/>
    </source>
</evidence>
<gene>
    <name evidence="10" type="primary">LOC106162083</name>
</gene>
<feature type="region of interest" description="Disordered" evidence="5">
    <location>
        <begin position="379"/>
        <end position="451"/>
    </location>
</feature>
<dbReference type="GeneID" id="106162083"/>
<protein>
    <submittedName>
        <fullName evidence="10">Uncharacterized protein LOC106162083</fullName>
    </submittedName>
</protein>
<comment type="subcellular location">
    <subcellularLocation>
        <location evidence="1">Membrane</location>
        <topology evidence="1">Single-pass membrane protein</topology>
    </subcellularLocation>
</comment>
<evidence type="ECO:0000259" key="8">
    <source>
        <dbReference type="PROSITE" id="PS50940"/>
    </source>
</evidence>
<dbReference type="AlphaFoldDB" id="A0A1S3I8T4"/>
<name>A0A1S3I8T4_LINAN</name>
<dbReference type="KEGG" id="lak:106162083"/>
<feature type="compositionally biased region" description="Basic and acidic residues" evidence="5">
    <location>
        <begin position="428"/>
        <end position="437"/>
    </location>
</feature>
<feature type="signal peptide" evidence="7">
    <location>
        <begin position="1"/>
        <end position="32"/>
    </location>
</feature>
<dbReference type="InterPro" id="IPR002557">
    <property type="entry name" value="Chitin-bd_dom"/>
</dbReference>
<reference evidence="10" key="1">
    <citation type="submission" date="2025-08" db="UniProtKB">
        <authorList>
            <consortium name="RefSeq"/>
        </authorList>
    </citation>
    <scope>IDENTIFICATION</scope>
    <source>
        <tissue evidence="10">Gonads</tissue>
    </source>
</reference>
<dbReference type="RefSeq" id="XP_013394662.1">
    <property type="nucleotide sequence ID" value="XM_013539208.1"/>
</dbReference>
<dbReference type="GO" id="GO:0071944">
    <property type="term" value="C:cell periphery"/>
    <property type="evidence" value="ECO:0007669"/>
    <property type="project" value="UniProtKB-ARBA"/>
</dbReference>
<organism evidence="9 10">
    <name type="scientific">Lingula anatina</name>
    <name type="common">Brachiopod</name>
    <name type="synonym">Lingula unguis</name>
    <dbReference type="NCBI Taxonomy" id="7574"/>
    <lineage>
        <taxon>Eukaryota</taxon>
        <taxon>Metazoa</taxon>
        <taxon>Spiralia</taxon>
        <taxon>Lophotrochozoa</taxon>
        <taxon>Brachiopoda</taxon>
        <taxon>Linguliformea</taxon>
        <taxon>Lingulata</taxon>
        <taxon>Lingulida</taxon>
        <taxon>Linguloidea</taxon>
        <taxon>Lingulidae</taxon>
        <taxon>Lingula</taxon>
    </lineage>
</organism>
<evidence type="ECO:0000256" key="4">
    <source>
        <dbReference type="ARBA" id="ARBA00023136"/>
    </source>
</evidence>
<dbReference type="GO" id="GO:0008061">
    <property type="term" value="F:chitin binding"/>
    <property type="evidence" value="ECO:0007669"/>
    <property type="project" value="InterPro"/>
</dbReference>
<feature type="compositionally biased region" description="Low complexity" evidence="5">
    <location>
        <begin position="124"/>
        <end position="147"/>
    </location>
</feature>
<sequence>MMTLKRGSLHWFTRLCGVICLFLWSISTTVNAQDWPCGYNSRACTAIDYTLGRFAVPGDCQKYFRCAFTADGTFIWEKKNCGRNKAFVPLDDLTGYCQRNADCSPVTCATPTTTPTTTPPPTTSIPTTTTPRTTSTPRSTSTVSSTPVPTPPSDPPSSSPSLSPLPGNNSGNFPESTEKQTSGVDGGAVAGGVIGTLLVLGLILVGFLWWRRKEWVLSIFERFKLKEKGGAADMHDPMYRDSEKRVIESPTYIVDSEDIYTELPDQTYANDSQPEPLRTKATILAAAHNNNEVQKSPAFVHRTNSLYSVNDNGKEEPVYHFADDPQVEPTYSLASNDNPAFSADDNTAAQAHYDLAGHVGSDDVYYDTVAETLAGDSIKRRDTGTKSMTPELKTKPKHPPYAKVLRKQSSTDESGYSHLVVAASEPHTYSELERSTEVYENTAQLKESSVA</sequence>
<dbReference type="Proteomes" id="UP000085678">
    <property type="component" value="Unplaced"/>
</dbReference>
<keyword evidence="2 6" id="KW-0812">Transmembrane</keyword>
<dbReference type="OrthoDB" id="6020543at2759"/>
<feature type="domain" description="Chitin-binding type-2" evidence="8">
    <location>
        <begin position="41"/>
        <end position="105"/>
    </location>
</feature>
<feature type="compositionally biased region" description="Polar residues" evidence="5">
    <location>
        <begin position="438"/>
        <end position="451"/>
    </location>
</feature>
<accession>A0A1S3I8T4</accession>
<evidence type="ECO:0000313" key="10">
    <source>
        <dbReference type="RefSeq" id="XP_013394662.1"/>
    </source>
</evidence>
<proteinExistence type="predicted"/>
<feature type="chain" id="PRO_5010299112" evidence="7">
    <location>
        <begin position="33"/>
        <end position="451"/>
    </location>
</feature>
<keyword evidence="9" id="KW-1185">Reference proteome</keyword>
<dbReference type="GO" id="GO:0005576">
    <property type="term" value="C:extracellular region"/>
    <property type="evidence" value="ECO:0007669"/>
    <property type="project" value="InterPro"/>
</dbReference>
<feature type="transmembrane region" description="Helical" evidence="6">
    <location>
        <begin position="188"/>
        <end position="210"/>
    </location>
</feature>
<evidence type="ECO:0000256" key="7">
    <source>
        <dbReference type="SAM" id="SignalP"/>
    </source>
</evidence>
<evidence type="ECO:0000256" key="2">
    <source>
        <dbReference type="ARBA" id="ARBA00022692"/>
    </source>
</evidence>